<evidence type="ECO:0000256" key="1">
    <source>
        <dbReference type="SAM" id="MobiDB-lite"/>
    </source>
</evidence>
<dbReference type="AlphaFoldDB" id="A0AAN7ZYU7"/>
<protein>
    <submittedName>
        <fullName evidence="3">Ankyrin repeat and BTB/POZ domain-containing protein 1</fullName>
    </submittedName>
</protein>
<gene>
    <name evidence="3" type="primary">ABTB1_1</name>
    <name evidence="3" type="ORF">LTR97_011317</name>
</gene>
<dbReference type="InterPro" id="IPR011333">
    <property type="entry name" value="SKP1/BTB/POZ_sf"/>
</dbReference>
<accession>A0AAN7ZYU7</accession>
<dbReference type="PANTHER" id="PTHR47843:SF2">
    <property type="entry name" value="BTB DOMAIN-CONTAINING PROTEIN"/>
    <property type="match status" value="1"/>
</dbReference>
<dbReference type="PANTHER" id="PTHR47843">
    <property type="entry name" value="BTB DOMAIN-CONTAINING PROTEIN-RELATED"/>
    <property type="match status" value="1"/>
</dbReference>
<feature type="region of interest" description="Disordered" evidence="1">
    <location>
        <begin position="1"/>
        <end position="25"/>
    </location>
</feature>
<dbReference type="InterPro" id="IPR000210">
    <property type="entry name" value="BTB/POZ_dom"/>
</dbReference>
<dbReference type="Proteomes" id="UP001310594">
    <property type="component" value="Unassembled WGS sequence"/>
</dbReference>
<sequence length="296" mass="33597">MSDAKPKNQTGEQATEPSTQSPQRYNNIIRILAGEGKESISVHKDVLCKGSDFFVKACSKAWLQDEEDKYITDGVVTVEAVDPITMDLYIHWKYYDKVDISRIHDARIQPTTGSARKAHDGTANIFSEIEELVKLYVAGDYFLESYHLSNQVISELAIRVERWSNDSPFTSGSIIDYVWDNTAPDATLRSLILDSCSATATMESLLDGSGYPQEFIHDLMLRGIELRDLETSIKVPRIETHCRYHEHRGEHAAEEKKKCKEWARDAKWSVVGLPVKKLELRAHRPVFPQTGWSLVP</sequence>
<comment type="caution">
    <text evidence="3">The sequence shown here is derived from an EMBL/GenBank/DDBJ whole genome shotgun (WGS) entry which is preliminary data.</text>
</comment>
<reference evidence="3" key="1">
    <citation type="submission" date="2023-08" db="EMBL/GenBank/DDBJ databases">
        <title>Black Yeasts Isolated from many extreme environments.</title>
        <authorList>
            <person name="Coleine C."/>
            <person name="Stajich J.E."/>
            <person name="Selbmann L."/>
        </authorList>
    </citation>
    <scope>NUCLEOTIDE SEQUENCE</scope>
    <source>
        <strain evidence="3">CCFEE 5810</strain>
    </source>
</reference>
<organism evidence="3 4">
    <name type="scientific">Elasticomyces elasticus</name>
    <dbReference type="NCBI Taxonomy" id="574655"/>
    <lineage>
        <taxon>Eukaryota</taxon>
        <taxon>Fungi</taxon>
        <taxon>Dikarya</taxon>
        <taxon>Ascomycota</taxon>
        <taxon>Pezizomycotina</taxon>
        <taxon>Dothideomycetes</taxon>
        <taxon>Dothideomycetidae</taxon>
        <taxon>Mycosphaerellales</taxon>
        <taxon>Teratosphaeriaceae</taxon>
        <taxon>Elasticomyces</taxon>
    </lineage>
</organism>
<proteinExistence type="predicted"/>
<dbReference type="Gene3D" id="3.30.710.10">
    <property type="entry name" value="Potassium Channel Kv1.1, Chain A"/>
    <property type="match status" value="1"/>
</dbReference>
<feature type="compositionally biased region" description="Polar residues" evidence="1">
    <location>
        <begin position="7"/>
        <end position="25"/>
    </location>
</feature>
<evidence type="ECO:0000259" key="2">
    <source>
        <dbReference type="PROSITE" id="PS50097"/>
    </source>
</evidence>
<dbReference type="CDD" id="cd18186">
    <property type="entry name" value="BTB_POZ_ZBTB_KLHL-like"/>
    <property type="match status" value="1"/>
</dbReference>
<name>A0AAN7ZYU7_9PEZI</name>
<evidence type="ECO:0000313" key="3">
    <source>
        <dbReference type="EMBL" id="KAK5692143.1"/>
    </source>
</evidence>
<feature type="domain" description="BTB" evidence="2">
    <location>
        <begin position="26"/>
        <end position="102"/>
    </location>
</feature>
<dbReference type="PROSITE" id="PS50097">
    <property type="entry name" value="BTB"/>
    <property type="match status" value="1"/>
</dbReference>
<dbReference type="EMBL" id="JAVRQU010000020">
    <property type="protein sequence ID" value="KAK5692143.1"/>
    <property type="molecule type" value="Genomic_DNA"/>
</dbReference>
<evidence type="ECO:0000313" key="4">
    <source>
        <dbReference type="Proteomes" id="UP001310594"/>
    </source>
</evidence>